<evidence type="ECO:0000313" key="3">
    <source>
        <dbReference type="EMBL" id="ODN76620.1"/>
    </source>
</evidence>
<feature type="compositionally biased region" description="Polar residues" evidence="1">
    <location>
        <begin position="402"/>
        <end position="421"/>
    </location>
</feature>
<feature type="compositionally biased region" description="Polar residues" evidence="1">
    <location>
        <begin position="226"/>
        <end position="238"/>
    </location>
</feature>
<dbReference type="InterPro" id="IPR008936">
    <property type="entry name" value="Rho_GTPase_activation_prot"/>
</dbReference>
<dbReference type="SMART" id="SM00324">
    <property type="entry name" value="RhoGAP"/>
    <property type="match status" value="1"/>
</dbReference>
<feature type="compositionally biased region" description="Polar residues" evidence="1">
    <location>
        <begin position="286"/>
        <end position="295"/>
    </location>
</feature>
<organism evidence="3 4">
    <name type="scientific">Cryptococcus amylolentus CBS 6039</name>
    <dbReference type="NCBI Taxonomy" id="1295533"/>
    <lineage>
        <taxon>Eukaryota</taxon>
        <taxon>Fungi</taxon>
        <taxon>Dikarya</taxon>
        <taxon>Basidiomycota</taxon>
        <taxon>Agaricomycotina</taxon>
        <taxon>Tremellomycetes</taxon>
        <taxon>Tremellales</taxon>
        <taxon>Cryptococcaceae</taxon>
        <taxon>Cryptococcus</taxon>
    </lineage>
</organism>
<reference evidence="3 4" key="1">
    <citation type="submission" date="2016-06" db="EMBL/GenBank/DDBJ databases">
        <title>Evolution of pathogenesis and genome organization in the Tremellales.</title>
        <authorList>
            <person name="Cuomo C."/>
            <person name="Litvintseva A."/>
            <person name="Heitman J."/>
            <person name="Chen Y."/>
            <person name="Sun S."/>
            <person name="Springer D."/>
            <person name="Dromer F."/>
            <person name="Young S."/>
            <person name="Zeng Q."/>
            <person name="Chapman S."/>
            <person name="Gujja S."/>
            <person name="Saif S."/>
            <person name="Birren B."/>
        </authorList>
    </citation>
    <scope>NUCLEOTIDE SEQUENCE [LARGE SCALE GENOMIC DNA]</scope>
    <source>
        <strain evidence="3 4">CBS 6039</strain>
    </source>
</reference>
<dbReference type="GO" id="GO:0005096">
    <property type="term" value="F:GTPase activator activity"/>
    <property type="evidence" value="ECO:0007669"/>
    <property type="project" value="InterPro"/>
</dbReference>
<feature type="domain" description="Rho-GAP" evidence="2">
    <location>
        <begin position="480"/>
        <end position="682"/>
    </location>
</feature>
<feature type="region of interest" description="Disordered" evidence="1">
    <location>
        <begin position="874"/>
        <end position="987"/>
    </location>
</feature>
<dbReference type="GO" id="GO:0031267">
    <property type="term" value="F:small GTPase binding"/>
    <property type="evidence" value="ECO:0007669"/>
    <property type="project" value="InterPro"/>
</dbReference>
<feature type="region of interest" description="Disordered" evidence="1">
    <location>
        <begin position="402"/>
        <end position="459"/>
    </location>
</feature>
<protein>
    <recommendedName>
        <fullName evidence="2">Rho-GAP domain-containing protein</fullName>
    </recommendedName>
</protein>
<dbReference type="GO" id="GO:0007264">
    <property type="term" value="P:small GTPase-mediated signal transduction"/>
    <property type="evidence" value="ECO:0007669"/>
    <property type="project" value="InterPro"/>
</dbReference>
<feature type="region of interest" description="Disordered" evidence="1">
    <location>
        <begin position="701"/>
        <end position="736"/>
    </location>
</feature>
<evidence type="ECO:0000313" key="4">
    <source>
        <dbReference type="Proteomes" id="UP000094065"/>
    </source>
</evidence>
<evidence type="ECO:0000256" key="1">
    <source>
        <dbReference type="SAM" id="MobiDB-lite"/>
    </source>
</evidence>
<feature type="compositionally biased region" description="Polar residues" evidence="1">
    <location>
        <begin position="43"/>
        <end position="58"/>
    </location>
</feature>
<feature type="compositionally biased region" description="Low complexity" evidence="1">
    <location>
        <begin position="941"/>
        <end position="953"/>
    </location>
</feature>
<dbReference type="Gene3D" id="1.10.555.10">
    <property type="entry name" value="Rho GTPase activation protein"/>
    <property type="match status" value="1"/>
</dbReference>
<keyword evidence="4" id="KW-1185">Reference proteome</keyword>
<accession>A0A1E3HJV0</accession>
<feature type="compositionally biased region" description="Polar residues" evidence="1">
    <location>
        <begin position="336"/>
        <end position="352"/>
    </location>
</feature>
<dbReference type="AlphaFoldDB" id="A0A1E3HJV0"/>
<dbReference type="RefSeq" id="XP_018991994.1">
    <property type="nucleotide sequence ID" value="XM_019139503.1"/>
</dbReference>
<feature type="compositionally biased region" description="Low complexity" evidence="1">
    <location>
        <begin position="199"/>
        <end position="221"/>
    </location>
</feature>
<proteinExistence type="predicted"/>
<feature type="compositionally biased region" description="Pro residues" evidence="1">
    <location>
        <begin position="261"/>
        <end position="270"/>
    </location>
</feature>
<dbReference type="PANTHER" id="PTHR12783:SF5">
    <property type="entry name" value="RALA-BINDING PROTEIN 1"/>
    <property type="match status" value="1"/>
</dbReference>
<dbReference type="Proteomes" id="UP000094065">
    <property type="component" value="Unassembled WGS sequence"/>
</dbReference>
<feature type="region of interest" description="Disordered" evidence="1">
    <location>
        <begin position="111"/>
        <end position="380"/>
    </location>
</feature>
<feature type="compositionally biased region" description="Polar residues" evidence="1">
    <location>
        <begin position="361"/>
        <end position="374"/>
    </location>
</feature>
<feature type="compositionally biased region" description="Polar residues" evidence="1">
    <location>
        <begin position="188"/>
        <end position="198"/>
    </location>
</feature>
<dbReference type="EMBL" id="AWGJ01000008">
    <property type="protein sequence ID" value="ODN76620.1"/>
    <property type="molecule type" value="Genomic_DNA"/>
</dbReference>
<gene>
    <name evidence="3" type="ORF">L202_05268</name>
</gene>
<dbReference type="PROSITE" id="PS50238">
    <property type="entry name" value="RHOGAP"/>
    <property type="match status" value="1"/>
</dbReference>
<comment type="caution">
    <text evidence="3">The sequence shown here is derived from an EMBL/GenBank/DDBJ whole genome shotgun (WGS) entry which is preliminary data.</text>
</comment>
<dbReference type="PANTHER" id="PTHR12783">
    <property type="entry name" value="RALA BINDING PROTEIN 1 RALBP1"/>
    <property type="match status" value="1"/>
</dbReference>
<dbReference type="SUPFAM" id="SSF48350">
    <property type="entry name" value="GTPase activation domain, GAP"/>
    <property type="match status" value="1"/>
</dbReference>
<dbReference type="GeneID" id="30156577"/>
<dbReference type="CDD" id="cd00159">
    <property type="entry name" value="RhoGAP"/>
    <property type="match status" value="1"/>
</dbReference>
<feature type="compositionally biased region" description="Pro residues" evidence="1">
    <location>
        <begin position="16"/>
        <end position="29"/>
    </location>
</feature>
<name>A0A1E3HJV0_9TREE</name>
<dbReference type="Pfam" id="PF00620">
    <property type="entry name" value="RhoGAP"/>
    <property type="match status" value="1"/>
</dbReference>
<dbReference type="InterPro" id="IPR039767">
    <property type="entry name" value="RALBP1"/>
</dbReference>
<evidence type="ECO:0000259" key="2">
    <source>
        <dbReference type="PROSITE" id="PS50238"/>
    </source>
</evidence>
<sequence>MSTSELPSPPASATSPAPPPQLPVRPPLSRPLSEISVNEPRWRTSNRSSVHSSKTTIVASHKGGSRPASEVRDKEDIDNEQGAIAAPKRVSSAMGLPQTITVNLADYAKTAQQAPPSPLAESSTAVSLGSAIGPNAGASASASKPELPRRPQSGSSRRDSRAKAPEADGEQQAGEADDKHQSAILVAQRTSLRPTTSRPASYAEAAKSPATATPSSTLPLAHPEPRTSSLAPRTTKSKPSWLKRGGKSKSPVSNENSPGPSSKPLPPVLPPRKSKAKLPDSASLADIQSVSSSDSMGAPDVLEKTSYASIASGPPPLPPRNSGASVRGRIAAWTQAAAQSGGMTRSDSTQSLAPPRLAPQHTGTSQYRMPSSASRVFGHAGSAVSKGWAGLRSKGMNSSMSIGNLSTIAQNGPSQKSSRTSPLGGGKRDRLPSDNQEVSGPKFDQETVKRPPEGGEGKVFGREIVDAGREWGVVDAGFEVDGQSEWESRRRKCLPAVVVRCVDYLEIWGPKEEGIFRISGRSSHLATLKRNFDSGADIDLADCHPGDLDPHAVAGVFKSYLRELPTPLLTKEHGPKFEELVAKKNEKVRKEESTELEDGEFADLLAQLPQSHWFLLSEIVKLLDLIPKHNEVNRMTLNALMLSLGPSLNIPGAVVTELMERRDVLFAQPPPPSVLEDAADLIDFGDVDIPLSAVPQSTISSSFSLSSLPPSPSADDVATMSGSVKRKPPRLPTRPSITKLFTGSQVNLQKQKSQETLASITDVEPPRVDVTVSPTSPLPVFDKNGEEVTPHKRDTIRAQTAPAEIPIPPIASSMTIAEMEPTEEIHYAPGTVEERSKLFSVPATPTSTASTSTPIADRFTAGHSFFPFLRAPREQGSVRSARSSSSVGAFSEERPGSAAGSIGSGGSGPNPASVIRRGPPVFFQSSNVESRHVRSMSSVPSGDTGRSKSPSSSGRKRKEEMAGEEDQEKRNSKRLSAGPGVLDGMVA</sequence>
<dbReference type="InterPro" id="IPR000198">
    <property type="entry name" value="RhoGAP_dom"/>
</dbReference>
<dbReference type="STRING" id="1295533.A0A1E3HJV0"/>
<feature type="compositionally biased region" description="Basic and acidic residues" evidence="1">
    <location>
        <begin position="156"/>
        <end position="166"/>
    </location>
</feature>
<feature type="compositionally biased region" description="Low complexity" evidence="1">
    <location>
        <begin position="877"/>
        <end position="889"/>
    </location>
</feature>
<feature type="compositionally biased region" description="Polar residues" evidence="1">
    <location>
        <begin position="111"/>
        <end position="127"/>
    </location>
</feature>
<dbReference type="OrthoDB" id="185175at2759"/>
<feature type="region of interest" description="Disordered" evidence="1">
    <location>
        <begin position="1"/>
        <end position="95"/>
    </location>
</feature>
<feature type="compositionally biased region" description="Basic and acidic residues" evidence="1">
    <location>
        <begin position="443"/>
        <end position="459"/>
    </location>
</feature>
<feature type="region of interest" description="Disordered" evidence="1">
    <location>
        <begin position="768"/>
        <end position="787"/>
    </location>
</feature>